<evidence type="ECO:0000256" key="6">
    <source>
        <dbReference type="ARBA" id="ARBA00023145"/>
    </source>
</evidence>
<dbReference type="PRINTS" id="PR00705">
    <property type="entry name" value="PAPAIN"/>
</dbReference>
<keyword evidence="6" id="KW-0865">Zymogen</keyword>
<dbReference type="Gene3D" id="3.90.70.10">
    <property type="entry name" value="Cysteine proteinases"/>
    <property type="match status" value="1"/>
</dbReference>
<dbReference type="GO" id="GO:0000323">
    <property type="term" value="C:lytic vacuole"/>
    <property type="evidence" value="ECO:0007669"/>
    <property type="project" value="UniProtKB-ARBA"/>
</dbReference>
<dbReference type="PROSITE" id="PS00639">
    <property type="entry name" value="THIOL_PROTEASE_HIS"/>
    <property type="match status" value="1"/>
</dbReference>
<protein>
    <recommendedName>
        <fullName evidence="14">Cysteine protease</fullName>
    </recommendedName>
</protein>
<evidence type="ECO:0000256" key="5">
    <source>
        <dbReference type="ARBA" id="ARBA00022807"/>
    </source>
</evidence>
<dbReference type="Proteomes" id="UP001177003">
    <property type="component" value="Chromosome 4"/>
</dbReference>
<keyword evidence="3 9" id="KW-0732">Signal</keyword>
<evidence type="ECO:0000259" key="10">
    <source>
        <dbReference type="SMART" id="SM00645"/>
    </source>
</evidence>
<evidence type="ECO:0000259" key="11">
    <source>
        <dbReference type="SMART" id="SM00848"/>
    </source>
</evidence>
<evidence type="ECO:0000256" key="2">
    <source>
        <dbReference type="ARBA" id="ARBA00022670"/>
    </source>
</evidence>
<dbReference type="FunFam" id="3.90.70.10:FF:000057">
    <property type="entry name" value="Cysteine protease RD19A"/>
    <property type="match status" value="1"/>
</dbReference>
<accession>A0AA35YWW6</accession>
<dbReference type="SMART" id="SM00848">
    <property type="entry name" value="Inhibitor_I29"/>
    <property type="match status" value="1"/>
</dbReference>
<dbReference type="SUPFAM" id="SSF54001">
    <property type="entry name" value="Cysteine proteinases"/>
    <property type="match status" value="1"/>
</dbReference>
<dbReference type="InterPro" id="IPR000668">
    <property type="entry name" value="Peptidase_C1A_C"/>
</dbReference>
<dbReference type="PROSITE" id="PS00640">
    <property type="entry name" value="THIOL_PROTEASE_ASN"/>
    <property type="match status" value="1"/>
</dbReference>
<proteinExistence type="inferred from homology"/>
<dbReference type="CDD" id="cd02248">
    <property type="entry name" value="Peptidase_C1A"/>
    <property type="match status" value="1"/>
</dbReference>
<feature type="domain" description="Peptidase C1A papain C-terminal" evidence="10">
    <location>
        <begin position="141"/>
        <end position="366"/>
    </location>
</feature>
<keyword evidence="8" id="KW-0325">Glycoprotein</keyword>
<dbReference type="PROSITE" id="PS00139">
    <property type="entry name" value="THIOL_PROTEASE_CYS"/>
    <property type="match status" value="1"/>
</dbReference>
<dbReference type="Pfam" id="PF00112">
    <property type="entry name" value="Peptidase_C1"/>
    <property type="match status" value="1"/>
</dbReference>
<dbReference type="InterPro" id="IPR013201">
    <property type="entry name" value="Prot_inhib_I29"/>
</dbReference>
<evidence type="ECO:0000256" key="4">
    <source>
        <dbReference type="ARBA" id="ARBA00022801"/>
    </source>
</evidence>
<evidence type="ECO:0008006" key="14">
    <source>
        <dbReference type="Google" id="ProtNLM"/>
    </source>
</evidence>
<evidence type="ECO:0000256" key="8">
    <source>
        <dbReference type="ARBA" id="ARBA00023180"/>
    </source>
</evidence>
<keyword evidence="5" id="KW-0788">Thiol protease</keyword>
<dbReference type="PANTHER" id="PTHR12411">
    <property type="entry name" value="CYSTEINE PROTEASE FAMILY C1-RELATED"/>
    <property type="match status" value="1"/>
</dbReference>
<dbReference type="AlphaFoldDB" id="A0AA35YWW6"/>
<keyword evidence="2" id="KW-0645">Protease</keyword>
<dbReference type="InterPro" id="IPR025661">
    <property type="entry name" value="Pept_asp_AS"/>
</dbReference>
<dbReference type="SMART" id="SM00645">
    <property type="entry name" value="Pept_C1"/>
    <property type="match status" value="1"/>
</dbReference>
<keyword evidence="7" id="KW-1015">Disulfide bond</keyword>
<feature type="signal peptide" evidence="9">
    <location>
        <begin position="1"/>
        <end position="22"/>
    </location>
</feature>
<dbReference type="Pfam" id="PF08246">
    <property type="entry name" value="Inhibitor_I29"/>
    <property type="match status" value="1"/>
</dbReference>
<feature type="chain" id="PRO_5041301887" description="Cysteine protease" evidence="9">
    <location>
        <begin position="23"/>
        <end position="430"/>
    </location>
</feature>
<feature type="domain" description="Cathepsin propeptide inhibitor" evidence="11">
    <location>
        <begin position="57"/>
        <end position="113"/>
    </location>
</feature>
<evidence type="ECO:0000313" key="12">
    <source>
        <dbReference type="EMBL" id="CAI9281639.1"/>
    </source>
</evidence>
<keyword evidence="4" id="KW-0378">Hydrolase</keyword>
<dbReference type="GO" id="GO:0006508">
    <property type="term" value="P:proteolysis"/>
    <property type="evidence" value="ECO:0007669"/>
    <property type="project" value="UniProtKB-KW"/>
</dbReference>
<dbReference type="EMBL" id="OX465080">
    <property type="protein sequence ID" value="CAI9281639.1"/>
    <property type="molecule type" value="Genomic_DNA"/>
</dbReference>
<evidence type="ECO:0000256" key="9">
    <source>
        <dbReference type="SAM" id="SignalP"/>
    </source>
</evidence>
<evidence type="ECO:0000256" key="1">
    <source>
        <dbReference type="ARBA" id="ARBA00008455"/>
    </source>
</evidence>
<comment type="similarity">
    <text evidence="1">Belongs to the peptidase C1 family.</text>
</comment>
<evidence type="ECO:0000313" key="13">
    <source>
        <dbReference type="Proteomes" id="UP001177003"/>
    </source>
</evidence>
<dbReference type="InterPro" id="IPR025660">
    <property type="entry name" value="Pept_his_AS"/>
</dbReference>
<keyword evidence="13" id="KW-1185">Reference proteome</keyword>
<gene>
    <name evidence="12" type="ORF">LSALG_LOCUS21325</name>
</gene>
<dbReference type="InterPro" id="IPR039417">
    <property type="entry name" value="Peptidase_C1A_papain-like"/>
</dbReference>
<dbReference type="InterPro" id="IPR013128">
    <property type="entry name" value="Peptidase_C1A"/>
</dbReference>
<evidence type="ECO:0000256" key="7">
    <source>
        <dbReference type="ARBA" id="ARBA00023157"/>
    </source>
</evidence>
<dbReference type="InterPro" id="IPR000169">
    <property type="entry name" value="Pept_cys_AS"/>
</dbReference>
<reference evidence="12" key="1">
    <citation type="submission" date="2023-04" db="EMBL/GenBank/DDBJ databases">
        <authorList>
            <person name="Vijverberg K."/>
            <person name="Xiong W."/>
            <person name="Schranz E."/>
        </authorList>
    </citation>
    <scope>NUCLEOTIDE SEQUENCE</scope>
</reference>
<dbReference type="InterPro" id="IPR038765">
    <property type="entry name" value="Papain-like_cys_pep_sf"/>
</dbReference>
<sequence>MGHSSLLSFFPLLLLFISVVTATVTVGDELSVDPLIRQVVSEEETTADPLLNVDHHFTLFKSKFGKTYGTQEEHDFRKSIFKSNLRRAKRHQLLDPTAEHGVTKFSDLTPSEFRRTYLGLKKPLKFPADANKAPILPTSNLPENFDWREKGAVTPVKDQGSCGSCWSFSTTGALEGSHFLQTGELVSLSEQQLVDCDHECDPAERNACDAGCNGGLMNNAFEYILKAGGVQKESDYPYKGIDGTCHFDKSKIAASVSNFSVVSTDEDQIQANLVTYGPLAIGINAAWMQTYIGKVSCPYICSKNRMDHGVLLVGYGSSGYAPLRFKEKPYWIIKNSWGADWGEDGYYMLCSGYNACGMDTMNAIPLHTSPSNRSNLNRINEKVSHCKVPESGYFVSGGNRLIGKTWWKQFYGCCWYRMILLTDRCLRLQR</sequence>
<name>A0AA35YWW6_LACSI</name>
<dbReference type="GO" id="GO:0008234">
    <property type="term" value="F:cysteine-type peptidase activity"/>
    <property type="evidence" value="ECO:0007669"/>
    <property type="project" value="UniProtKB-KW"/>
</dbReference>
<evidence type="ECO:0000256" key="3">
    <source>
        <dbReference type="ARBA" id="ARBA00022729"/>
    </source>
</evidence>
<organism evidence="12 13">
    <name type="scientific">Lactuca saligna</name>
    <name type="common">Willowleaf lettuce</name>
    <dbReference type="NCBI Taxonomy" id="75948"/>
    <lineage>
        <taxon>Eukaryota</taxon>
        <taxon>Viridiplantae</taxon>
        <taxon>Streptophyta</taxon>
        <taxon>Embryophyta</taxon>
        <taxon>Tracheophyta</taxon>
        <taxon>Spermatophyta</taxon>
        <taxon>Magnoliopsida</taxon>
        <taxon>eudicotyledons</taxon>
        <taxon>Gunneridae</taxon>
        <taxon>Pentapetalae</taxon>
        <taxon>asterids</taxon>
        <taxon>campanulids</taxon>
        <taxon>Asterales</taxon>
        <taxon>Asteraceae</taxon>
        <taxon>Cichorioideae</taxon>
        <taxon>Cichorieae</taxon>
        <taxon>Lactucinae</taxon>
        <taxon>Lactuca</taxon>
    </lineage>
</organism>